<keyword evidence="9" id="KW-1185">Reference proteome</keyword>
<keyword evidence="3 5" id="KW-0863">Zinc-finger</keyword>
<proteinExistence type="predicted"/>
<dbReference type="Gene3D" id="3.30.40.10">
    <property type="entry name" value="Zinc/RING finger domain, C3HC4 (zinc finger)"/>
    <property type="match status" value="1"/>
</dbReference>
<evidence type="ECO:0000256" key="3">
    <source>
        <dbReference type="ARBA" id="ARBA00022771"/>
    </source>
</evidence>
<evidence type="ECO:0000259" key="7">
    <source>
        <dbReference type="PROSITE" id="PS50089"/>
    </source>
</evidence>
<dbReference type="InterPro" id="IPR001611">
    <property type="entry name" value="Leu-rich_rpt"/>
</dbReference>
<dbReference type="PROSITE" id="PS51450">
    <property type="entry name" value="LRR"/>
    <property type="match status" value="1"/>
</dbReference>
<dbReference type="AlphaFoldDB" id="T1J7S0"/>
<dbReference type="Proteomes" id="UP000014500">
    <property type="component" value="Unassembled WGS sequence"/>
</dbReference>
<keyword evidence="1" id="KW-0433">Leucine-rich repeat</keyword>
<dbReference type="CDD" id="cd16515">
    <property type="entry name" value="RING-HC_LRSAM1"/>
    <property type="match status" value="1"/>
</dbReference>
<sequence length="674" mass="77740">MVQAKQTPEPIFDLSDCGLKEVPTGVYSWCKVCLKEALLLQDNYLASLSDGGNLKDLSQLQVLDLHNNDFRKLPPDIGNITKLQVFYLNNNSLNTLPQSMKLMKHLKTLNISGNKFQEFPLIICELKQLRTLDISNNSITNLPSDLAYIRTLDTLILDANNMVYPAAAICKQGTETIMRYLCKENDIEYVPPSKAIATLAEAQSSSSFVNNEYEERLSDYWTQLESQKEKKRQGLIAMERDHQEHFLGQAEIIKEMQKKRLQLLEDVSVGQNQLENELAEAQLKKDKARQSLISTLLQVEQDSYKVIEELLAMAEKSHNVEAIMENEKRERQDFEELFLRKQEQEQLNKKEVLNAMTQMLQGEEMLQFQNLMRAETTSRLCRENEESAELLELVLTKKSSEQIEAVSRLLSQEIIQKEALLVLMSKRDAESVYLRDQVTLIQDELAKLTMLELKQKSLNIKTQQEILGQKREILTQLLVQALEQQKMRRGEMNRRLEEMEEQRLTDQQDYWLIQYQRLMAHKPASVIEMEAQMDPLVKSFLNRAELSEYISLFARNMISYVQLMAMGKEELKEIGIFNPLVITTILNTMEAIRREKNPVFDDDDLAPSTSRTPSAPEIKTHTEVECVVCMEKPCNMLFLHCGHVCCCETCALNINICPMCRGEIVQSFLLRFAE</sequence>
<dbReference type="OMA" id="LWCSSEC"/>
<evidence type="ECO:0000256" key="1">
    <source>
        <dbReference type="ARBA" id="ARBA00022614"/>
    </source>
</evidence>
<dbReference type="EMBL" id="JH431939">
    <property type="status" value="NOT_ANNOTATED_CDS"/>
    <property type="molecule type" value="Genomic_DNA"/>
</dbReference>
<dbReference type="eggNOG" id="KOG0619">
    <property type="taxonomic scope" value="Eukaryota"/>
</dbReference>
<evidence type="ECO:0000256" key="6">
    <source>
        <dbReference type="SAM" id="Coils"/>
    </source>
</evidence>
<dbReference type="PANTHER" id="PTHR48051">
    <property type="match status" value="1"/>
</dbReference>
<dbReference type="InterPro" id="IPR013761">
    <property type="entry name" value="SAM/pointed_sf"/>
</dbReference>
<evidence type="ECO:0000256" key="4">
    <source>
        <dbReference type="ARBA" id="ARBA00022833"/>
    </source>
</evidence>
<dbReference type="Gene3D" id="3.80.10.10">
    <property type="entry name" value="Ribonuclease Inhibitor"/>
    <property type="match status" value="1"/>
</dbReference>
<keyword evidence="3 5" id="KW-0479">Metal-binding</keyword>
<evidence type="ECO:0000313" key="8">
    <source>
        <dbReference type="EnsemblMetazoa" id="SMAR009725-PA"/>
    </source>
</evidence>
<dbReference type="PhylomeDB" id="T1J7S0"/>
<keyword evidence="4" id="KW-0862">Zinc</keyword>
<dbReference type="Pfam" id="PF00560">
    <property type="entry name" value="LRR_1"/>
    <property type="match status" value="1"/>
</dbReference>
<dbReference type="InterPro" id="IPR032675">
    <property type="entry name" value="LRR_dom_sf"/>
</dbReference>
<accession>T1J7S0</accession>
<dbReference type="InterPro" id="IPR001841">
    <property type="entry name" value="Znf_RING"/>
</dbReference>
<keyword evidence="2" id="KW-0677">Repeat</keyword>
<dbReference type="GO" id="GO:0005737">
    <property type="term" value="C:cytoplasm"/>
    <property type="evidence" value="ECO:0007669"/>
    <property type="project" value="TreeGrafter"/>
</dbReference>
<reference evidence="9" key="1">
    <citation type="submission" date="2011-05" db="EMBL/GenBank/DDBJ databases">
        <authorList>
            <person name="Richards S.R."/>
            <person name="Qu J."/>
            <person name="Jiang H."/>
            <person name="Jhangiani S.N."/>
            <person name="Agravi P."/>
            <person name="Goodspeed R."/>
            <person name="Gross S."/>
            <person name="Mandapat C."/>
            <person name="Jackson L."/>
            <person name="Mathew T."/>
            <person name="Pu L."/>
            <person name="Thornton R."/>
            <person name="Saada N."/>
            <person name="Wilczek-Boney K.B."/>
            <person name="Lee S."/>
            <person name="Kovar C."/>
            <person name="Wu Y."/>
            <person name="Scherer S.E."/>
            <person name="Worley K.C."/>
            <person name="Muzny D.M."/>
            <person name="Gibbs R."/>
        </authorList>
    </citation>
    <scope>NUCLEOTIDE SEQUENCE</scope>
    <source>
        <strain evidence="9">Brora</strain>
    </source>
</reference>
<reference evidence="8" key="2">
    <citation type="submission" date="2015-02" db="UniProtKB">
        <authorList>
            <consortium name="EnsemblMetazoa"/>
        </authorList>
    </citation>
    <scope>IDENTIFICATION</scope>
</reference>
<dbReference type="HOGENOM" id="CLU_022990_0_0_1"/>
<dbReference type="Pfam" id="PF13920">
    <property type="entry name" value="zf-C3HC4_3"/>
    <property type="match status" value="1"/>
</dbReference>
<dbReference type="SUPFAM" id="SSF52058">
    <property type="entry name" value="L domain-like"/>
    <property type="match status" value="1"/>
</dbReference>
<dbReference type="PROSITE" id="PS50089">
    <property type="entry name" value="ZF_RING_2"/>
    <property type="match status" value="1"/>
</dbReference>
<dbReference type="SUPFAM" id="SSF57850">
    <property type="entry name" value="RING/U-box"/>
    <property type="match status" value="1"/>
</dbReference>
<feature type="domain" description="RING-type" evidence="7">
    <location>
        <begin position="626"/>
        <end position="661"/>
    </location>
</feature>
<dbReference type="SUPFAM" id="SSF47769">
    <property type="entry name" value="SAM/Pointed domain"/>
    <property type="match status" value="1"/>
</dbReference>
<dbReference type="InterPro" id="IPR050216">
    <property type="entry name" value="LRR_domain-containing"/>
</dbReference>
<name>T1J7S0_STRMM</name>
<dbReference type="Pfam" id="PF13855">
    <property type="entry name" value="LRR_8"/>
    <property type="match status" value="1"/>
</dbReference>
<dbReference type="InterPro" id="IPR013083">
    <property type="entry name" value="Znf_RING/FYVE/PHD"/>
</dbReference>
<evidence type="ECO:0000256" key="5">
    <source>
        <dbReference type="PROSITE-ProRule" id="PRU00175"/>
    </source>
</evidence>
<protein>
    <recommendedName>
        <fullName evidence="7">RING-type domain-containing protein</fullName>
    </recommendedName>
</protein>
<dbReference type="SMART" id="SM00369">
    <property type="entry name" value="LRR_TYP"/>
    <property type="match status" value="4"/>
</dbReference>
<dbReference type="PANTHER" id="PTHR48051:SF47">
    <property type="entry name" value="LEUCINE RICH REPEAT AND STERILE ALPHA MOTIF CONTAINING 1"/>
    <property type="match status" value="1"/>
</dbReference>
<keyword evidence="6" id="KW-0175">Coiled coil</keyword>
<dbReference type="Pfam" id="PF00536">
    <property type="entry name" value="SAM_1"/>
    <property type="match status" value="1"/>
</dbReference>
<dbReference type="STRING" id="126957.T1J7S0"/>
<dbReference type="GO" id="GO:0008270">
    <property type="term" value="F:zinc ion binding"/>
    <property type="evidence" value="ECO:0007669"/>
    <property type="project" value="UniProtKB-KW"/>
</dbReference>
<dbReference type="Gene3D" id="1.10.150.50">
    <property type="entry name" value="Transcription Factor, Ets-1"/>
    <property type="match status" value="1"/>
</dbReference>
<dbReference type="InterPro" id="IPR001660">
    <property type="entry name" value="SAM"/>
</dbReference>
<dbReference type="InterPro" id="IPR003591">
    <property type="entry name" value="Leu-rich_rpt_typical-subtyp"/>
</dbReference>
<dbReference type="EnsemblMetazoa" id="SMAR009725-RA">
    <property type="protein sequence ID" value="SMAR009725-PA"/>
    <property type="gene ID" value="SMAR009725"/>
</dbReference>
<evidence type="ECO:0000313" key="9">
    <source>
        <dbReference type="Proteomes" id="UP000014500"/>
    </source>
</evidence>
<evidence type="ECO:0000256" key="2">
    <source>
        <dbReference type="ARBA" id="ARBA00022737"/>
    </source>
</evidence>
<organism evidence="8 9">
    <name type="scientific">Strigamia maritima</name>
    <name type="common">European centipede</name>
    <name type="synonym">Geophilus maritimus</name>
    <dbReference type="NCBI Taxonomy" id="126957"/>
    <lineage>
        <taxon>Eukaryota</taxon>
        <taxon>Metazoa</taxon>
        <taxon>Ecdysozoa</taxon>
        <taxon>Arthropoda</taxon>
        <taxon>Myriapoda</taxon>
        <taxon>Chilopoda</taxon>
        <taxon>Pleurostigmophora</taxon>
        <taxon>Geophilomorpha</taxon>
        <taxon>Linotaeniidae</taxon>
        <taxon>Strigamia</taxon>
    </lineage>
</organism>
<feature type="coiled-coil region" evidence="6">
    <location>
        <begin position="264"/>
        <end position="291"/>
    </location>
</feature>